<comment type="subunit">
    <text evidence="2">Part of the tectonic-like complex (also named B9 complex).</text>
</comment>
<dbReference type="RefSeq" id="XP_028681056.1">
    <property type="nucleotide sequence ID" value="XM_028825223.2"/>
</dbReference>
<reference evidence="9" key="3">
    <citation type="submission" date="2025-09" db="UniProtKB">
        <authorList>
            <consortium name="Ensembl"/>
        </authorList>
    </citation>
    <scope>IDENTIFICATION</scope>
</reference>
<accession>A0A8C4TF12</accession>
<dbReference type="Pfam" id="PF25752">
    <property type="entry name" value="DUF1619_N"/>
    <property type="match status" value="1"/>
</dbReference>
<dbReference type="GO" id="GO:1904491">
    <property type="term" value="P:protein localization to ciliary transition zone"/>
    <property type="evidence" value="ECO:0007669"/>
    <property type="project" value="TreeGrafter"/>
</dbReference>
<dbReference type="Pfam" id="PF07773">
    <property type="entry name" value="TCTN_DUF1619"/>
    <property type="match status" value="2"/>
</dbReference>
<evidence type="ECO:0000259" key="7">
    <source>
        <dbReference type="Pfam" id="PF07773"/>
    </source>
</evidence>
<dbReference type="GO" id="GO:0060271">
    <property type="term" value="P:cilium assembly"/>
    <property type="evidence" value="ECO:0007669"/>
    <property type="project" value="TreeGrafter"/>
</dbReference>
<dbReference type="InterPro" id="IPR040354">
    <property type="entry name" value="TCTN1-3"/>
</dbReference>
<dbReference type="GO" id="GO:0007224">
    <property type="term" value="P:smoothened signaling pathway"/>
    <property type="evidence" value="ECO:0007669"/>
    <property type="project" value="TreeGrafter"/>
</dbReference>
<evidence type="ECO:0000259" key="8">
    <source>
        <dbReference type="Pfam" id="PF25752"/>
    </source>
</evidence>
<dbReference type="PANTHER" id="PTHR14611:SF6">
    <property type="entry name" value="TECTONIC-2"/>
    <property type="match status" value="1"/>
</dbReference>
<dbReference type="PANTHER" id="PTHR14611">
    <property type="entry name" value="TECTONIC FAMILY MEMBER"/>
    <property type="match status" value="1"/>
</dbReference>
<evidence type="ECO:0000256" key="1">
    <source>
        <dbReference type="ARBA" id="ARBA00007633"/>
    </source>
</evidence>
<feature type="transmembrane region" description="Helical" evidence="6">
    <location>
        <begin position="695"/>
        <end position="715"/>
    </location>
</feature>
<dbReference type="Ensembl" id="ENSECRT00000032111.1">
    <property type="protein sequence ID" value="ENSECRP00000031444.1"/>
    <property type="gene ID" value="ENSECRG00000021308.1"/>
</dbReference>
<keyword evidence="4" id="KW-0970">Cilium biogenesis/degradation</keyword>
<organism evidence="9 10">
    <name type="scientific">Erpetoichthys calabaricus</name>
    <name type="common">Rope fish</name>
    <name type="synonym">Calamoichthys calabaricus</name>
    <dbReference type="NCBI Taxonomy" id="27687"/>
    <lineage>
        <taxon>Eukaryota</taxon>
        <taxon>Metazoa</taxon>
        <taxon>Chordata</taxon>
        <taxon>Craniata</taxon>
        <taxon>Vertebrata</taxon>
        <taxon>Euteleostomi</taxon>
        <taxon>Actinopterygii</taxon>
        <taxon>Polypteriformes</taxon>
        <taxon>Polypteridae</taxon>
        <taxon>Erpetoichthys</taxon>
    </lineage>
</organism>
<keyword evidence="3" id="KW-0732">Signal</keyword>
<evidence type="ECO:0000256" key="5">
    <source>
        <dbReference type="ARBA" id="ARBA00023180"/>
    </source>
</evidence>
<dbReference type="Proteomes" id="UP000694620">
    <property type="component" value="Chromosome 18"/>
</dbReference>
<dbReference type="OrthoDB" id="9282501at2759"/>
<sequence length="731" mass="77873">MNRELSIFLLAFFSISLPSLNIFAEGSAVFQPPFIVASQPTVVSVLSGNVAGVTFTVTVAAPSLSTGQMPAPSCAQSSPVHWQVTSELSGDQSFMKVTVHLTQSLQLCDANSSQTNCCLQPLCVVESVQVTACLGGAVVAVLLVQAEIFALSSSNMVISGNATVIPNQVYQPLGSCPCNLTAGACDIRCCCDQECNSNLKLLFSSYCYAGVFGGNVTPVFDQLCSAQNASTAPDWFPFLCVQSSLDNSPFLGLFYQGAVVNITQTPSFRVSLLPGPVTPNGYKQGDPVVTAGGQYFTIPQQSVSGPCLMNAPVAYLQNFNATCVSLFVSCDANPSLCIQSSSLNLILANGQGGTVTITPMERLVTDLTGFVSNPSSVTLLNPAQQPLPSVASLSCKNVSLSMDYTFFWNGTYLENVTVIHTLATVCVNLTAPSPIWLTRMFSAAFLKGNPVALPKSGNPGYQIGKPVIAGNLQSGTGKINRTTLNLWEPVGNGLCSNAKTTAVLFRKDSITGCLLQLSQQNFTNCTYLRDSVQNTLSALVPATLIAKMGNSDSTNLTQWLNITSLPSNVTVAPADDLPGSCSAVPSHLNIHIFIADTGAVEGAIQQEIINVETGFTPVLWQLQCGGASIATCVNDTILQTFPVSSSVTFIKIDTISLFPKTRFQINYTAYDCERNNVCWPQLAYPLTRFYTGESYSMSLAKGMILTFFFIAAAVLGSPWCKIRQAWNNSTF</sequence>
<protein>
    <submittedName>
        <fullName evidence="9">Tectonic family member 2</fullName>
    </submittedName>
</protein>
<reference evidence="9" key="2">
    <citation type="submission" date="2025-08" db="UniProtKB">
        <authorList>
            <consortium name="Ensembl"/>
        </authorList>
    </citation>
    <scope>IDENTIFICATION</scope>
</reference>
<keyword evidence="5" id="KW-0325">Glycoprotein</keyword>
<evidence type="ECO:0000256" key="6">
    <source>
        <dbReference type="SAM" id="Phobius"/>
    </source>
</evidence>
<dbReference type="InterPro" id="IPR011677">
    <property type="entry name" value="TCTN1-3_dom"/>
</dbReference>
<reference evidence="9" key="1">
    <citation type="submission" date="2021-06" db="EMBL/GenBank/DDBJ databases">
        <authorList>
            <consortium name="Wellcome Sanger Institute Data Sharing"/>
        </authorList>
    </citation>
    <scope>NUCLEOTIDE SEQUENCE [LARGE SCALE GENOMIC DNA]</scope>
</reference>
<gene>
    <name evidence="9" type="primary">TCTN2</name>
</gene>
<comment type="similarity">
    <text evidence="1">Belongs to the tectonic family.</text>
</comment>
<evidence type="ECO:0000256" key="4">
    <source>
        <dbReference type="ARBA" id="ARBA00022794"/>
    </source>
</evidence>
<name>A0A8C4TF12_ERPCA</name>
<dbReference type="GO" id="GO:0036038">
    <property type="term" value="C:MKS complex"/>
    <property type="evidence" value="ECO:0007669"/>
    <property type="project" value="TreeGrafter"/>
</dbReference>
<dbReference type="GeneID" id="114669097"/>
<feature type="domain" description="Tectonic-1-3 N-terminal" evidence="8">
    <location>
        <begin position="157"/>
        <end position="262"/>
    </location>
</feature>
<dbReference type="InterPro" id="IPR057724">
    <property type="entry name" value="TCTN1-3_N"/>
</dbReference>
<evidence type="ECO:0000313" key="10">
    <source>
        <dbReference type="Proteomes" id="UP000694620"/>
    </source>
</evidence>
<evidence type="ECO:0000256" key="2">
    <source>
        <dbReference type="ARBA" id="ARBA00011495"/>
    </source>
</evidence>
<feature type="domain" description="Tectonic-1-3" evidence="7">
    <location>
        <begin position="279"/>
        <end position="425"/>
    </location>
</feature>
<keyword evidence="10" id="KW-1185">Reference proteome</keyword>
<dbReference type="AlphaFoldDB" id="A0A8C4TF12"/>
<keyword evidence="6" id="KW-0812">Transmembrane</keyword>
<evidence type="ECO:0000256" key="3">
    <source>
        <dbReference type="ARBA" id="ARBA00022729"/>
    </source>
</evidence>
<evidence type="ECO:0000313" key="9">
    <source>
        <dbReference type="Ensembl" id="ENSECRP00000031444.1"/>
    </source>
</evidence>
<feature type="domain" description="Tectonic-1-3" evidence="7">
    <location>
        <begin position="457"/>
        <end position="643"/>
    </location>
</feature>
<proteinExistence type="inferred from homology"/>
<keyword evidence="6" id="KW-1133">Transmembrane helix</keyword>
<dbReference type="GeneTree" id="ENSGT00570000079101"/>
<keyword evidence="6" id="KW-0472">Membrane</keyword>